<dbReference type="OrthoDB" id="9792439at2"/>
<proteinExistence type="predicted"/>
<gene>
    <name evidence="1" type="ORF">SAMN04489708_13922</name>
</gene>
<dbReference type="EMBL" id="FNJL01000039">
    <property type="protein sequence ID" value="SDP89973.1"/>
    <property type="molecule type" value="Genomic_DNA"/>
</dbReference>
<dbReference type="RefSeq" id="WP_092839365.1">
    <property type="nucleotide sequence ID" value="NZ_FNJL01000039.1"/>
</dbReference>
<reference evidence="2" key="1">
    <citation type="submission" date="2016-10" db="EMBL/GenBank/DDBJ databases">
        <authorList>
            <person name="Varghese N."/>
            <person name="Submissions S."/>
        </authorList>
    </citation>
    <scope>NUCLEOTIDE SEQUENCE [LARGE SCALE GENOMIC DNA]</scope>
    <source>
        <strain evidence="2">DSM 17101</strain>
    </source>
</reference>
<dbReference type="AlphaFoldDB" id="A0A1H0WHC5"/>
<name>A0A1H0WHC5_9BURK</name>
<evidence type="ECO:0000313" key="1">
    <source>
        <dbReference type="EMBL" id="SDP89973.1"/>
    </source>
</evidence>
<sequence length="106" mass="11023">MATCRFLPAHDSTGSPMQSSYTMRYDWRLEDAPPAPWVELKALGGAGFPATGDVAAMAFAGDSVASPAQRAKVLAMVKAKATEMADCPSIETAASRASCATSAPRL</sequence>
<accession>A0A1H0WHC5</accession>
<keyword evidence="2" id="KW-1185">Reference proteome</keyword>
<dbReference type="Proteomes" id="UP000199317">
    <property type="component" value="Unassembled WGS sequence"/>
</dbReference>
<evidence type="ECO:0000313" key="2">
    <source>
        <dbReference type="Proteomes" id="UP000199317"/>
    </source>
</evidence>
<protein>
    <submittedName>
        <fullName evidence="1">Uncharacterized protein</fullName>
    </submittedName>
</protein>
<organism evidence="1 2">
    <name type="scientific">Paracidovorax cattleyae</name>
    <dbReference type="NCBI Taxonomy" id="80868"/>
    <lineage>
        <taxon>Bacteria</taxon>
        <taxon>Pseudomonadati</taxon>
        <taxon>Pseudomonadota</taxon>
        <taxon>Betaproteobacteria</taxon>
        <taxon>Burkholderiales</taxon>
        <taxon>Comamonadaceae</taxon>
        <taxon>Paracidovorax</taxon>
    </lineage>
</organism>